<evidence type="ECO:0000313" key="4">
    <source>
        <dbReference type="Proteomes" id="UP001139125"/>
    </source>
</evidence>
<evidence type="ECO:0000259" key="2">
    <source>
        <dbReference type="Pfam" id="PF02350"/>
    </source>
</evidence>
<reference evidence="3" key="1">
    <citation type="submission" date="2022-06" db="EMBL/GenBank/DDBJ databases">
        <title>Gracilimonas sp. CAU 1638 isolated from sea sediment.</title>
        <authorList>
            <person name="Kim W."/>
        </authorList>
    </citation>
    <scope>NUCLEOTIDE SEQUENCE</scope>
    <source>
        <strain evidence="3">CAU 1638</strain>
    </source>
</reference>
<dbReference type="CDD" id="cd03786">
    <property type="entry name" value="GTB_UDP-GlcNAc_2-Epimerase"/>
    <property type="match status" value="1"/>
</dbReference>
<dbReference type="Pfam" id="PF02350">
    <property type="entry name" value="Epimerase_2"/>
    <property type="match status" value="1"/>
</dbReference>
<dbReference type="NCBIfam" id="TIGR00236">
    <property type="entry name" value="wecB"/>
    <property type="match status" value="1"/>
</dbReference>
<name>A0A9X2L2C8_9BACT</name>
<keyword evidence="4" id="KW-1185">Reference proteome</keyword>
<comment type="caution">
    <text evidence="3">The sequence shown here is derived from an EMBL/GenBank/DDBJ whole genome shotgun (WGS) entry which is preliminary data.</text>
</comment>
<keyword evidence="1 3" id="KW-0413">Isomerase</keyword>
<evidence type="ECO:0000256" key="1">
    <source>
        <dbReference type="RuleBase" id="RU003513"/>
    </source>
</evidence>
<dbReference type="EC" id="5.1.3.14" evidence="3"/>
<dbReference type="PANTHER" id="PTHR43174:SF1">
    <property type="entry name" value="UDP-N-ACETYLGLUCOSAMINE 2-EPIMERASE"/>
    <property type="match status" value="1"/>
</dbReference>
<comment type="similarity">
    <text evidence="1">Belongs to the UDP-N-acetylglucosamine 2-epimerase family.</text>
</comment>
<proteinExistence type="inferred from homology"/>
<dbReference type="Gene3D" id="3.40.50.2000">
    <property type="entry name" value="Glycogen Phosphorylase B"/>
    <property type="match status" value="2"/>
</dbReference>
<sequence length="354" mass="39573">MKTILTVVGARPQFIKAAVVSKALAEKGIKEEIVHTGQHYDHEMSSIFWEELDLPAPTVNLEVGSGHHGAQTGIMLQKIEQYILESDQAPEALLVYGDTNSTLAGALVASKLHIPVIHIEAGLRSFNREMPEETNRVLTDHMSTLLFCSSKEGVTQLAKEGIKKNVFDVGDVMYDALLTFSKIAEEKVNFSDIIPYAPNNFYLATVHRPANTDSENNLRSILQAFSELKAPVVWPVHPRNKKKLSMIQVPENLHLIEPVSYFKMMTLLKNCTKVITDSGGLQKEAYWMKKPCITIREETEWTETLDGYWNQITGANTDKILSAIDTNPTSDWKPLYGTGEAAKKIAAHIKDYFS</sequence>
<accession>A0A9X2L2C8</accession>
<gene>
    <name evidence="3" type="primary">wecB</name>
    <name evidence="3" type="ORF">NM125_05220</name>
</gene>
<protein>
    <submittedName>
        <fullName evidence="3">UDP-N-acetylglucosamine 2-epimerase (Non-hydrolyzing)</fullName>
        <ecNumber evidence="3">5.1.3.14</ecNumber>
    </submittedName>
</protein>
<dbReference type="Proteomes" id="UP001139125">
    <property type="component" value="Unassembled WGS sequence"/>
</dbReference>
<dbReference type="InterPro" id="IPR029767">
    <property type="entry name" value="WecB-like"/>
</dbReference>
<dbReference type="PANTHER" id="PTHR43174">
    <property type="entry name" value="UDP-N-ACETYLGLUCOSAMINE 2-EPIMERASE"/>
    <property type="match status" value="1"/>
</dbReference>
<evidence type="ECO:0000313" key="3">
    <source>
        <dbReference type="EMBL" id="MCP9290975.1"/>
    </source>
</evidence>
<feature type="domain" description="UDP-N-acetylglucosamine 2-epimerase" evidence="2">
    <location>
        <begin position="25"/>
        <end position="350"/>
    </location>
</feature>
<dbReference type="InterPro" id="IPR003331">
    <property type="entry name" value="UDP_GlcNAc_Epimerase_2_dom"/>
</dbReference>
<dbReference type="GO" id="GO:0008761">
    <property type="term" value="F:UDP-N-acetylglucosamine 2-epimerase activity"/>
    <property type="evidence" value="ECO:0007669"/>
    <property type="project" value="UniProtKB-EC"/>
</dbReference>
<dbReference type="SUPFAM" id="SSF53756">
    <property type="entry name" value="UDP-Glycosyltransferase/glycogen phosphorylase"/>
    <property type="match status" value="1"/>
</dbReference>
<dbReference type="RefSeq" id="WP_255133516.1">
    <property type="nucleotide sequence ID" value="NZ_JANDBC010000001.1"/>
</dbReference>
<dbReference type="EMBL" id="JANDBC010000001">
    <property type="protein sequence ID" value="MCP9290975.1"/>
    <property type="molecule type" value="Genomic_DNA"/>
</dbReference>
<dbReference type="AlphaFoldDB" id="A0A9X2L2C8"/>
<organism evidence="3 4">
    <name type="scientific">Gracilimonas sediminicola</name>
    <dbReference type="NCBI Taxonomy" id="2952158"/>
    <lineage>
        <taxon>Bacteria</taxon>
        <taxon>Pseudomonadati</taxon>
        <taxon>Balneolota</taxon>
        <taxon>Balneolia</taxon>
        <taxon>Balneolales</taxon>
        <taxon>Balneolaceae</taxon>
        <taxon>Gracilimonas</taxon>
    </lineage>
</organism>